<proteinExistence type="predicted"/>
<dbReference type="AlphaFoldDB" id="W5SW59"/>
<dbReference type="NCBIfam" id="NF033729">
    <property type="entry name" value="borfam54_2"/>
    <property type="match status" value="1"/>
</dbReference>
<evidence type="ECO:0000313" key="1">
    <source>
        <dbReference type="EMBL" id="AHH11175.1"/>
    </source>
</evidence>
<sequence>MLKFTSKENILKKYLFILSFIIIVTLTSCKSDLNEKRPQTFNDANQQDWENWTLSINQDDIPSQKKYKAEIERKVKRMFINALKKEIQNIMASIERDQENIQKNEPADQFGMKNGAFKIIIGNPSQKAYNDPESQNNRRQFYSSLNYNKEKIRKLGTILNQITLDHANRRQLHIDITNAGRVYSQAIFELVINKIREVQDKLDSLQFKELRMIKIQLNAIVKLRSLWQNTADNIIKDYDNNIEIKTDSQKLIKHIREKYGNILQKEIPKISLLASEINKILKK</sequence>
<dbReference type="NCBIfam" id="NF033730">
    <property type="entry name" value="borfam54_3"/>
    <property type="match status" value="1"/>
</dbReference>
<dbReference type="Gene3D" id="1.10.3160.10">
    <property type="entry name" value="Bbcrasp-1"/>
    <property type="match status" value="1"/>
</dbReference>
<organism evidence="1">
    <name type="scientific">Borrelia coriaceae ATCC 43381</name>
    <dbReference type="NCBI Taxonomy" id="1408429"/>
    <lineage>
        <taxon>Bacteria</taxon>
        <taxon>Pseudomonadati</taxon>
        <taxon>Spirochaetota</taxon>
        <taxon>Spirochaetia</taxon>
        <taxon>Spirochaetales</taxon>
        <taxon>Borreliaceae</taxon>
        <taxon>Borrelia</taxon>
    </lineage>
</organism>
<keyword evidence="1" id="KW-0614">Plasmid</keyword>
<gene>
    <name evidence="1" type="ORF">BCO_0028901</name>
</gene>
<accession>W5SW59</accession>
<keyword evidence="2" id="KW-1185">Reference proteome</keyword>
<name>W5SW59_9SPIR</name>
<dbReference type="HOGENOM" id="CLU_062986_2_0_12"/>
<dbReference type="InterPro" id="IPR008421">
    <property type="entry name" value="Borrelia_lipoprotein_PFam54/60"/>
</dbReference>
<protein>
    <submittedName>
        <fullName evidence="1">Antigen P35</fullName>
    </submittedName>
</protein>
<dbReference type="EMBL" id="CP005746">
    <property type="protein sequence ID" value="AHH11175.1"/>
    <property type="molecule type" value="Genomic_DNA"/>
</dbReference>
<reference evidence="1" key="1">
    <citation type="submission" date="2013-04" db="EMBL/GenBank/DDBJ databases">
        <title>Comparative Genomics of Relapsing Fever Spirochetes.</title>
        <authorList>
            <person name="Schwan T.G."/>
            <person name="Raffel S.J."/>
            <person name="Porcella S.F."/>
            <person name="Martens C.A."/>
            <person name="Bruno D.P."/>
            <person name="Ricklefs S.M."/>
            <person name="Barbian K.B."/>
        </authorList>
    </citation>
    <scope>NUCLEOTIDE SEQUENCE</scope>
    <source>
        <strain evidence="1">Co53</strain>
        <plasmid evidence="1">unnamed</plasmid>
    </source>
</reference>
<geneLocation type="plasmid" evidence="1 2">
    <name>unnamed</name>
</geneLocation>
<dbReference type="Pfam" id="PF05714">
    <property type="entry name" value="PFam54_60"/>
    <property type="match status" value="1"/>
</dbReference>
<evidence type="ECO:0000313" key="2">
    <source>
        <dbReference type="Proteomes" id="UP000019330"/>
    </source>
</evidence>
<dbReference type="Proteomes" id="UP000019330">
    <property type="component" value="Plasmid unnamed"/>
</dbReference>
<dbReference type="NCBIfam" id="NF033728">
    <property type="entry name" value="borfam54_1"/>
    <property type="match status" value="1"/>
</dbReference>
<dbReference type="PROSITE" id="PS51257">
    <property type="entry name" value="PROKAR_LIPOPROTEIN"/>
    <property type="match status" value="1"/>
</dbReference>